<dbReference type="Proteomes" id="UP000179448">
    <property type="component" value="Unassembled WGS sequence"/>
</dbReference>
<feature type="transmembrane region" description="Helical" evidence="1">
    <location>
        <begin position="25"/>
        <end position="49"/>
    </location>
</feature>
<accession>A0A1F6WPU1</accession>
<comment type="caution">
    <text evidence="2">The sequence shown here is derived from an EMBL/GenBank/DDBJ whole genome shotgun (WGS) entry which is preliminary data.</text>
</comment>
<name>A0A1F6WPU1_9BACT</name>
<sequence>MGEFLENVGSFIWQGISFLPSITLFLLKAVLFLILSVIVVPSMIIMLTLHKIWENMLESVINFQFGNKK</sequence>
<dbReference type="STRING" id="1801766.A2997_00460"/>
<evidence type="ECO:0000256" key="1">
    <source>
        <dbReference type="SAM" id="Phobius"/>
    </source>
</evidence>
<keyword evidence="1" id="KW-0472">Membrane</keyword>
<evidence type="ECO:0000313" key="3">
    <source>
        <dbReference type="Proteomes" id="UP000179448"/>
    </source>
</evidence>
<dbReference type="AlphaFoldDB" id="A0A1F6WPU1"/>
<protein>
    <submittedName>
        <fullName evidence="2">Uncharacterized protein</fullName>
    </submittedName>
</protein>
<keyword evidence="1" id="KW-0812">Transmembrane</keyword>
<keyword evidence="1" id="KW-1133">Transmembrane helix</keyword>
<gene>
    <name evidence="2" type="ORF">A2997_00460</name>
</gene>
<dbReference type="EMBL" id="MFUQ01000009">
    <property type="protein sequence ID" value="OGI83880.1"/>
    <property type="molecule type" value="Genomic_DNA"/>
</dbReference>
<proteinExistence type="predicted"/>
<reference evidence="2 3" key="1">
    <citation type="journal article" date="2016" name="Nat. Commun.">
        <title>Thousands of microbial genomes shed light on interconnected biogeochemical processes in an aquifer system.</title>
        <authorList>
            <person name="Anantharaman K."/>
            <person name="Brown C.T."/>
            <person name="Hug L.A."/>
            <person name="Sharon I."/>
            <person name="Castelle C.J."/>
            <person name="Probst A.J."/>
            <person name="Thomas B.C."/>
            <person name="Singh A."/>
            <person name="Wilkins M.J."/>
            <person name="Karaoz U."/>
            <person name="Brodie E.L."/>
            <person name="Williams K.H."/>
            <person name="Hubbard S.S."/>
            <person name="Banfield J.F."/>
        </authorList>
    </citation>
    <scope>NUCLEOTIDE SEQUENCE [LARGE SCALE GENOMIC DNA]</scope>
</reference>
<organism evidence="2 3">
    <name type="scientific">Candidatus Nomurabacteria bacterium RIFCSPLOWO2_01_FULL_36_10b</name>
    <dbReference type="NCBI Taxonomy" id="1801766"/>
    <lineage>
        <taxon>Bacteria</taxon>
        <taxon>Candidatus Nomuraibacteriota</taxon>
    </lineage>
</organism>
<evidence type="ECO:0000313" key="2">
    <source>
        <dbReference type="EMBL" id="OGI83880.1"/>
    </source>
</evidence>